<reference evidence="4" key="1">
    <citation type="submission" date="2014-12" db="EMBL/GenBank/DDBJ databases">
        <title>Insight into the proteome of Arion vulgaris.</title>
        <authorList>
            <person name="Aradska J."/>
            <person name="Bulat T."/>
            <person name="Smidak R."/>
            <person name="Sarate P."/>
            <person name="Gangsoo J."/>
            <person name="Sialana F."/>
            <person name="Bilban M."/>
            <person name="Lubec G."/>
        </authorList>
    </citation>
    <scope>NUCLEOTIDE SEQUENCE</scope>
    <source>
        <tissue evidence="4">Skin</tissue>
    </source>
</reference>
<dbReference type="Gene3D" id="2.170.300.10">
    <property type="entry name" value="Tie2 ligand-binding domain superfamily"/>
    <property type="match status" value="1"/>
</dbReference>
<name>A0A0B6ZS31_9EUPU</name>
<dbReference type="InterPro" id="IPR042635">
    <property type="entry name" value="MEGF10/SREC1/2-like"/>
</dbReference>
<dbReference type="Gene3D" id="2.60.120.260">
    <property type="entry name" value="Galactose-binding domain-like"/>
    <property type="match status" value="1"/>
</dbReference>
<dbReference type="SUPFAM" id="SSF57184">
    <property type="entry name" value="Growth factor receptor domain"/>
    <property type="match status" value="1"/>
</dbReference>
<evidence type="ECO:0000256" key="1">
    <source>
        <dbReference type="ARBA" id="ARBA00022536"/>
    </source>
</evidence>
<sequence length="680" mass="75004">MLGFLFCESEKQTTMNRNMAVASTIVLIVILGTAVSQQSCPSGSFGCKYRCNCESWSCDSTGECTGRTKCRDGWFGPSCQYADVAFDSTVRRNTTFGRQSTVNSGNCIGTINNIQSVSVTSNADYHFTWMRLTFNNGGFSADINVGFRRNNSYIDCLKLRVSTDGITYLDIFCNSEIFINEVVLTGTGIASLCFAQISGGRNIALYLEPTQSSVYLDYIANKAVDGKKSGNFDYCSCTNGGDFAPTWTLTFSKPHQIHRFVLYNRDRQQERLKGFIIHSYENENKLVFNYKDTIRSKQNLYQVTPESLLKNVLFVDILSQNEYFTICEAEIYGDVNCPAGKYGIDCKKQCNCAVIGEACFVSTGDCPSGCSPGFYGNGCNSICPDKFYDIDCKKKCSQNCLNEDCNKVNGTCISCVPGKQGDFCEKDCNPGSYGPKCQEPCSQNCGGNGNCDGQTGFCSECKPGYMGDTCAKNCSAYTFGSGCIFSCSTNCTNQTCRSDSGHCFGCITGYIGTFCEKVYSAPSESEDSTAVIIGLVVALTIIILVAVTVVLVWRKTHRKSGTSSRLQLEIQDNDDVQNVFAKSEKMKTAKDVPSKDEMETENMPREQYINFNQVQVSTAIPVKDLHMFLLSHKADYFKHQFEKVPNISPEATTYVANSNKTGKRTVTKTFVHMISHVSTL</sequence>
<dbReference type="GO" id="GO:0005044">
    <property type="term" value="F:scavenger receptor activity"/>
    <property type="evidence" value="ECO:0007669"/>
    <property type="project" value="InterPro"/>
</dbReference>
<feature type="domain" description="EGF-like" evidence="3">
    <location>
        <begin position="486"/>
        <end position="516"/>
    </location>
</feature>
<accession>A0A0B6ZS31</accession>
<dbReference type="InterPro" id="IPR008979">
    <property type="entry name" value="Galactose-bd-like_sf"/>
</dbReference>
<keyword evidence="2" id="KW-0472">Membrane</keyword>
<dbReference type="SUPFAM" id="SSF49785">
    <property type="entry name" value="Galactose-binding domain-like"/>
    <property type="match status" value="1"/>
</dbReference>
<proteinExistence type="predicted"/>
<evidence type="ECO:0000256" key="2">
    <source>
        <dbReference type="SAM" id="Phobius"/>
    </source>
</evidence>
<keyword evidence="2" id="KW-1133">Transmembrane helix</keyword>
<dbReference type="AlphaFoldDB" id="A0A0B6ZS31"/>
<feature type="domain" description="EGF-like" evidence="3">
    <location>
        <begin position="395"/>
        <end position="425"/>
    </location>
</feature>
<gene>
    <name evidence="4" type="primary">ORF78099</name>
</gene>
<dbReference type="InterPro" id="IPR000742">
    <property type="entry name" value="EGF"/>
</dbReference>
<keyword evidence="2" id="KW-0812">Transmembrane</keyword>
<dbReference type="Pfam" id="PF22633">
    <property type="entry name" value="F5_F8_type_C_2"/>
    <property type="match status" value="1"/>
</dbReference>
<organism evidence="4">
    <name type="scientific">Arion vulgaris</name>
    <dbReference type="NCBI Taxonomy" id="1028688"/>
    <lineage>
        <taxon>Eukaryota</taxon>
        <taxon>Metazoa</taxon>
        <taxon>Spiralia</taxon>
        <taxon>Lophotrochozoa</taxon>
        <taxon>Mollusca</taxon>
        <taxon>Gastropoda</taxon>
        <taxon>Heterobranchia</taxon>
        <taxon>Euthyneura</taxon>
        <taxon>Panpulmonata</taxon>
        <taxon>Eupulmonata</taxon>
        <taxon>Stylommatophora</taxon>
        <taxon>Helicina</taxon>
        <taxon>Arionoidea</taxon>
        <taxon>Arionidae</taxon>
        <taxon>Arion</taxon>
    </lineage>
</organism>
<feature type="domain" description="EGF-like" evidence="3">
    <location>
        <begin position="440"/>
        <end position="471"/>
    </location>
</feature>
<dbReference type="EMBL" id="HACG01024508">
    <property type="protein sequence ID" value="CEK71373.1"/>
    <property type="molecule type" value="Transcribed_RNA"/>
</dbReference>
<evidence type="ECO:0000313" key="4">
    <source>
        <dbReference type="EMBL" id="CEK71373.1"/>
    </source>
</evidence>
<dbReference type="PANTHER" id="PTHR24043:SF8">
    <property type="entry name" value="EGF-LIKE DOMAIN-CONTAINING PROTEIN"/>
    <property type="match status" value="1"/>
</dbReference>
<protein>
    <recommendedName>
        <fullName evidence="3">EGF-like domain-containing protein</fullName>
    </recommendedName>
</protein>
<dbReference type="SMART" id="SM00181">
    <property type="entry name" value="EGF"/>
    <property type="match status" value="3"/>
</dbReference>
<dbReference type="InterPro" id="IPR009030">
    <property type="entry name" value="Growth_fac_rcpt_cys_sf"/>
</dbReference>
<keyword evidence="1" id="KW-0245">EGF-like domain</keyword>
<evidence type="ECO:0000259" key="3">
    <source>
        <dbReference type="SMART" id="SM00181"/>
    </source>
</evidence>
<feature type="transmembrane region" description="Helical" evidence="2">
    <location>
        <begin position="530"/>
        <end position="553"/>
    </location>
</feature>
<dbReference type="PANTHER" id="PTHR24043">
    <property type="entry name" value="SCAVENGER RECEPTOR CLASS F"/>
    <property type="match status" value="1"/>
</dbReference>